<feature type="transmembrane region" description="Helical" evidence="2">
    <location>
        <begin position="98"/>
        <end position="119"/>
    </location>
</feature>
<feature type="transmembrane region" description="Helical" evidence="2">
    <location>
        <begin position="125"/>
        <end position="146"/>
    </location>
</feature>
<dbReference type="AlphaFoldDB" id="A0A3A1TSC7"/>
<feature type="transmembrane region" description="Helical" evidence="2">
    <location>
        <begin position="336"/>
        <end position="357"/>
    </location>
</feature>
<accession>A0A3A1TSC7</accession>
<dbReference type="EMBL" id="QXTG01000003">
    <property type="protein sequence ID" value="RIX26606.1"/>
    <property type="molecule type" value="Genomic_DNA"/>
</dbReference>
<evidence type="ECO:0000256" key="1">
    <source>
        <dbReference type="SAM" id="MobiDB-lite"/>
    </source>
</evidence>
<feature type="transmembrane region" description="Helical" evidence="2">
    <location>
        <begin position="57"/>
        <end position="77"/>
    </location>
</feature>
<feature type="transmembrane region" description="Helical" evidence="2">
    <location>
        <begin position="181"/>
        <end position="201"/>
    </location>
</feature>
<evidence type="ECO:0000256" key="2">
    <source>
        <dbReference type="SAM" id="Phobius"/>
    </source>
</evidence>
<keyword evidence="2" id="KW-0812">Transmembrane</keyword>
<feature type="transmembrane region" description="Helical" evidence="2">
    <location>
        <begin position="21"/>
        <end position="45"/>
    </location>
</feature>
<feature type="compositionally biased region" description="Basic and acidic residues" evidence="1">
    <location>
        <begin position="444"/>
        <end position="453"/>
    </location>
</feature>
<sequence length="453" mass="46810">MSMSMPARPRPPHRPRLKHARALGGFTGITVALLLTSLVSVPALILFLGSAAWADLLVIQSTAGIGAVLVLFGWGVTGPARVAAMDRTNLPEEFRDSLVIRAVLVVAAAPVVALTAIVSSRLSPVDAILGSVAYLLPSLGASWLFIGVGSARLMFLFDVAPRIAANLVGLAVAGLTHSVTLYLAIQLVGGVVLVVCSASVVRKRFGRPDRTSVSRLATTLRYQSSGVLSAIAGSAYTNIPIVFVGAVGGARRDEVLFAFRILRIAITGITPLTQFLQGWVPRRDSDVVQQLKRLRIALRLAAATALVMTLGLASLLPAVSSLVTDGQIFVSFDVSAAIAIAVGAIAASQITGLVCLVGLGRERAVAVSTTAGAIAGVALMLAFNAFAAAAGVAWSVAVAETVVLVVQCAALRRAMHSLEQSAMRAAATPGSRRPVEPLAPASPGKRDTASRVS</sequence>
<gene>
    <name evidence="3" type="ORF">D1781_16955</name>
</gene>
<keyword evidence="2" id="KW-0472">Membrane</keyword>
<evidence type="ECO:0000313" key="4">
    <source>
        <dbReference type="Proteomes" id="UP000265742"/>
    </source>
</evidence>
<feature type="transmembrane region" description="Helical" evidence="2">
    <location>
        <begin position="222"/>
        <end position="243"/>
    </location>
</feature>
<feature type="transmembrane region" description="Helical" evidence="2">
    <location>
        <begin position="392"/>
        <end position="411"/>
    </location>
</feature>
<feature type="transmembrane region" description="Helical" evidence="2">
    <location>
        <begin position="153"/>
        <end position="175"/>
    </location>
</feature>
<proteinExistence type="predicted"/>
<feature type="transmembrane region" description="Helical" evidence="2">
    <location>
        <begin position="255"/>
        <end position="276"/>
    </location>
</feature>
<name>A0A3A1TSC7_9MICO</name>
<keyword evidence="2" id="KW-1133">Transmembrane helix</keyword>
<organism evidence="3 4">
    <name type="scientific">Amnibacterium setariae</name>
    <dbReference type="NCBI Taxonomy" id="2306585"/>
    <lineage>
        <taxon>Bacteria</taxon>
        <taxon>Bacillati</taxon>
        <taxon>Actinomycetota</taxon>
        <taxon>Actinomycetes</taxon>
        <taxon>Micrococcales</taxon>
        <taxon>Microbacteriaceae</taxon>
        <taxon>Amnibacterium</taxon>
    </lineage>
</organism>
<comment type="caution">
    <text evidence="3">The sequence shown here is derived from an EMBL/GenBank/DDBJ whole genome shotgun (WGS) entry which is preliminary data.</text>
</comment>
<dbReference type="Proteomes" id="UP000265742">
    <property type="component" value="Unassembled WGS sequence"/>
</dbReference>
<keyword evidence="4" id="KW-1185">Reference proteome</keyword>
<reference evidence="4" key="1">
    <citation type="submission" date="2018-09" db="EMBL/GenBank/DDBJ databases">
        <authorList>
            <person name="Kim I."/>
        </authorList>
    </citation>
    <scope>NUCLEOTIDE SEQUENCE [LARGE SCALE GENOMIC DNA]</scope>
    <source>
        <strain evidence="4">DD4a</strain>
    </source>
</reference>
<feature type="region of interest" description="Disordered" evidence="1">
    <location>
        <begin position="423"/>
        <end position="453"/>
    </location>
</feature>
<feature type="transmembrane region" description="Helical" evidence="2">
    <location>
        <begin position="364"/>
        <end position="386"/>
    </location>
</feature>
<feature type="transmembrane region" description="Helical" evidence="2">
    <location>
        <begin position="296"/>
        <end position="316"/>
    </location>
</feature>
<protein>
    <recommendedName>
        <fullName evidence="5">Polysaccharide biosynthesis protein C-terminal domain-containing protein</fullName>
    </recommendedName>
</protein>
<evidence type="ECO:0008006" key="5">
    <source>
        <dbReference type="Google" id="ProtNLM"/>
    </source>
</evidence>
<evidence type="ECO:0000313" key="3">
    <source>
        <dbReference type="EMBL" id="RIX26606.1"/>
    </source>
</evidence>